<dbReference type="SUPFAM" id="SSF109854">
    <property type="entry name" value="DinB/YfiT-like putative metalloenzymes"/>
    <property type="match status" value="1"/>
</dbReference>
<reference evidence="4" key="1">
    <citation type="submission" date="2020-10" db="EMBL/GenBank/DDBJ databases">
        <title>Bacterium isolated from coastal waters sediment.</title>
        <authorList>
            <person name="Chen R.-J."/>
            <person name="Lu D.-C."/>
            <person name="Zhu K.-L."/>
            <person name="Du Z.-J."/>
        </authorList>
    </citation>
    <scope>NUCLEOTIDE SEQUENCE</scope>
    <source>
        <strain evidence="4">N1Y112</strain>
    </source>
</reference>
<dbReference type="GO" id="GO:0046872">
    <property type="term" value="F:metal ion binding"/>
    <property type="evidence" value="ECO:0007669"/>
    <property type="project" value="UniProtKB-KW"/>
</dbReference>
<keyword evidence="2 3" id="KW-0479">Metal-binding</keyword>
<evidence type="ECO:0000256" key="3">
    <source>
        <dbReference type="PIRSR" id="PIRSR607837-1"/>
    </source>
</evidence>
<comment type="caution">
    <text evidence="4">The sequence shown here is derived from an EMBL/GenBank/DDBJ whole genome shotgun (WGS) entry which is preliminary data.</text>
</comment>
<protein>
    <submittedName>
        <fullName evidence="4">DinB family protein</fullName>
    </submittedName>
</protein>
<name>A0A8J7F7V7_9GAMM</name>
<evidence type="ECO:0000256" key="1">
    <source>
        <dbReference type="ARBA" id="ARBA00008635"/>
    </source>
</evidence>
<evidence type="ECO:0000313" key="5">
    <source>
        <dbReference type="Proteomes" id="UP000640333"/>
    </source>
</evidence>
<feature type="binding site" evidence="3">
    <location>
        <position position="50"/>
    </location>
    <ligand>
        <name>a divalent metal cation</name>
        <dbReference type="ChEBI" id="CHEBI:60240"/>
    </ligand>
</feature>
<evidence type="ECO:0000256" key="2">
    <source>
        <dbReference type="ARBA" id="ARBA00022723"/>
    </source>
</evidence>
<keyword evidence="5" id="KW-1185">Reference proteome</keyword>
<feature type="binding site" evidence="3">
    <location>
        <position position="146"/>
    </location>
    <ligand>
        <name>a divalent metal cation</name>
        <dbReference type="ChEBI" id="CHEBI:60240"/>
    </ligand>
</feature>
<evidence type="ECO:0000313" key="4">
    <source>
        <dbReference type="EMBL" id="MBE9396730.1"/>
    </source>
</evidence>
<sequence length="178" mass="20275">MSELQNFRLMARYNQWMNDTLTEAALSLPESALMQDQGAFFGSIMGTLNHLLVGDIIWLKRFSTHPTGFHSLHPLETMQKPDALDARLYDDLETFSVERQGLDIIISEWCDEMSEADLDHNLSYSNMAGVQSCKRFGFLVQHLFNHQTHHRGQLTTLLSQQDVDVGITDLLTLIPDAH</sequence>
<dbReference type="AlphaFoldDB" id="A0A8J7F7V7"/>
<proteinExistence type="inferred from homology"/>
<dbReference type="InterPro" id="IPR034660">
    <property type="entry name" value="DinB/YfiT-like"/>
</dbReference>
<dbReference type="RefSeq" id="WP_193952284.1">
    <property type="nucleotide sequence ID" value="NZ_JADEYS010000004.1"/>
</dbReference>
<dbReference type="InterPro" id="IPR007837">
    <property type="entry name" value="DinB"/>
</dbReference>
<comment type="similarity">
    <text evidence="1">Belongs to the DinB family.</text>
</comment>
<dbReference type="EMBL" id="JADEYS010000004">
    <property type="protein sequence ID" value="MBE9396730.1"/>
    <property type="molecule type" value="Genomic_DNA"/>
</dbReference>
<feature type="binding site" evidence="3">
    <location>
        <position position="150"/>
    </location>
    <ligand>
        <name>a divalent metal cation</name>
        <dbReference type="ChEBI" id="CHEBI:60240"/>
    </ligand>
</feature>
<organism evidence="4 5">
    <name type="scientific">Pontibacterium sinense</name>
    <dbReference type="NCBI Taxonomy" id="2781979"/>
    <lineage>
        <taxon>Bacteria</taxon>
        <taxon>Pseudomonadati</taxon>
        <taxon>Pseudomonadota</taxon>
        <taxon>Gammaproteobacteria</taxon>
        <taxon>Oceanospirillales</taxon>
        <taxon>Oceanospirillaceae</taxon>
        <taxon>Pontibacterium</taxon>
    </lineage>
</organism>
<dbReference type="PANTHER" id="PTHR37302">
    <property type="entry name" value="SLR1116 PROTEIN"/>
    <property type="match status" value="1"/>
</dbReference>
<gene>
    <name evidence="4" type="ORF">IOQ59_05575</name>
</gene>
<dbReference type="Proteomes" id="UP000640333">
    <property type="component" value="Unassembled WGS sequence"/>
</dbReference>
<dbReference type="PANTHER" id="PTHR37302:SF1">
    <property type="entry name" value="PROTEIN DINB"/>
    <property type="match status" value="1"/>
</dbReference>
<accession>A0A8J7F7V7</accession>
<dbReference type="Pfam" id="PF05163">
    <property type="entry name" value="DinB"/>
    <property type="match status" value="1"/>
</dbReference>
<dbReference type="Gene3D" id="1.20.120.450">
    <property type="entry name" value="dinb family like domain"/>
    <property type="match status" value="1"/>
</dbReference>